<protein>
    <submittedName>
        <fullName evidence="1">Uncharacterized protein</fullName>
    </submittedName>
</protein>
<evidence type="ECO:0000313" key="1">
    <source>
        <dbReference type="EMBL" id="KKN05066.1"/>
    </source>
</evidence>
<name>A0A0F9PVG9_9ZZZZ</name>
<comment type="caution">
    <text evidence="1">The sequence shown here is derived from an EMBL/GenBank/DDBJ whole genome shotgun (WGS) entry which is preliminary data.</text>
</comment>
<gene>
    <name evidence="1" type="ORF">LCGC14_1091090</name>
</gene>
<dbReference type="EMBL" id="LAZR01004847">
    <property type="protein sequence ID" value="KKN05066.1"/>
    <property type="molecule type" value="Genomic_DNA"/>
</dbReference>
<organism evidence="1">
    <name type="scientific">marine sediment metagenome</name>
    <dbReference type="NCBI Taxonomy" id="412755"/>
    <lineage>
        <taxon>unclassified sequences</taxon>
        <taxon>metagenomes</taxon>
        <taxon>ecological metagenomes</taxon>
    </lineage>
</organism>
<reference evidence="1" key="1">
    <citation type="journal article" date="2015" name="Nature">
        <title>Complex archaea that bridge the gap between prokaryotes and eukaryotes.</title>
        <authorList>
            <person name="Spang A."/>
            <person name="Saw J.H."/>
            <person name="Jorgensen S.L."/>
            <person name="Zaremba-Niedzwiedzka K."/>
            <person name="Martijn J."/>
            <person name="Lind A.E."/>
            <person name="van Eijk R."/>
            <person name="Schleper C."/>
            <person name="Guy L."/>
            <person name="Ettema T.J."/>
        </authorList>
    </citation>
    <scope>NUCLEOTIDE SEQUENCE</scope>
</reference>
<accession>A0A0F9PVG9</accession>
<sequence length="143" mass="16261">MKQQWLCTECRRGSVVEIPEGTDVMSAVYALEDDHKAFSPSCKTTGRNLIVINTNMSHEEVEKELLKEIAKHAYTWRATGGWEKIVHDGGEYRRFSSPKMFAGELIIALLKYEVWLERNGMDLTPEIGATGHKVRTKEIYEGA</sequence>
<proteinExistence type="predicted"/>
<dbReference type="AlphaFoldDB" id="A0A0F9PVG9"/>